<reference evidence="3 4" key="1">
    <citation type="submission" date="2016-10" db="EMBL/GenBank/DDBJ databases">
        <authorList>
            <person name="Varghese N."/>
        </authorList>
    </citation>
    <scope>NUCLEOTIDE SEQUENCE [LARGE SCALE GENOMIC DNA]</scope>
</reference>
<dbReference type="SUPFAM" id="SSF56112">
    <property type="entry name" value="Protein kinase-like (PK-like)"/>
    <property type="match status" value="1"/>
</dbReference>
<dbReference type="AlphaFoldDB" id="A0A1Y6LSX0"/>
<dbReference type="EMBL" id="LT882684">
    <property type="protein sequence ID" value="SMY27513.1"/>
    <property type="molecule type" value="Genomic_DNA"/>
</dbReference>
<sequence>MNSTPVPNQYGLIWEPEAFGNLSPRWSAEPSISEIEALCRQHLQLDPQEPCTATLHERGGTSIVYTIEALARSPGKWMFKFCLPVDPGRKTRSEVATMRLVKETAGIPVPEVVAYDSSNQNLLGFEWILMEFMPGTELTNVWLGLELPQKTEVVRQLARYQAELLAFPFDSAKIGSLYPPSEDDKSSGSPSSPYIGPIASHRFSWGPNLSAQKDGIAHRGPFKNSHDWLAARLQLIIDHPLEPRSKSIPPADAASQALSLAHRLLALLSSLFDPEEYGEEIVLHHADLQEGNILISTSERKSASATEPTVASDPVITPLIDWEHQILSPLWHAICPPSLLDGKIRISPPRASAYPPDPSSGDGSDNPDNLGKPYAFWQHTQEYEHGLLRSIWEEGMKSHLGEEVWKRVWTSEEARRKSDFELAIWVAGGGEESSDCGGVDWAVGEEWVDRWEGVVGGVVCGLVRVVTWEKTVESIGPLTHLHSSSLAPVSPTTRQ</sequence>
<organism evidence="3 4">
    <name type="scientific">Zymoseptoria tritici ST99CH_1A5</name>
    <dbReference type="NCBI Taxonomy" id="1276529"/>
    <lineage>
        <taxon>Eukaryota</taxon>
        <taxon>Fungi</taxon>
        <taxon>Dikarya</taxon>
        <taxon>Ascomycota</taxon>
        <taxon>Pezizomycotina</taxon>
        <taxon>Dothideomycetes</taxon>
        <taxon>Dothideomycetidae</taxon>
        <taxon>Mycosphaerellales</taxon>
        <taxon>Mycosphaerellaceae</taxon>
        <taxon>Zymoseptoria</taxon>
    </lineage>
</organism>
<evidence type="ECO:0000313" key="4">
    <source>
        <dbReference type="Proteomes" id="UP000215453"/>
    </source>
</evidence>
<dbReference type="InterPro" id="IPR051678">
    <property type="entry name" value="AGP_Transferase"/>
</dbReference>
<evidence type="ECO:0000259" key="2">
    <source>
        <dbReference type="Pfam" id="PF01636"/>
    </source>
</evidence>
<dbReference type="PANTHER" id="PTHR21310:SF13">
    <property type="entry name" value="AMINOGLYCOSIDE PHOSPHOTRANSFERASE DOMAIN-CONTAINING PROTEIN"/>
    <property type="match status" value="1"/>
</dbReference>
<dbReference type="InterPro" id="IPR002575">
    <property type="entry name" value="Aminoglycoside_PTrfase"/>
</dbReference>
<evidence type="ECO:0000256" key="1">
    <source>
        <dbReference type="SAM" id="MobiDB-lite"/>
    </source>
</evidence>
<dbReference type="Pfam" id="PF01636">
    <property type="entry name" value="APH"/>
    <property type="match status" value="1"/>
</dbReference>
<protein>
    <recommendedName>
        <fullName evidence="2">Aminoglycoside phosphotransferase domain-containing protein</fullName>
    </recommendedName>
</protein>
<dbReference type="Proteomes" id="UP000215453">
    <property type="component" value="Chromosome 9"/>
</dbReference>
<feature type="compositionally biased region" description="Low complexity" evidence="1">
    <location>
        <begin position="359"/>
        <end position="369"/>
    </location>
</feature>
<dbReference type="InterPro" id="IPR011009">
    <property type="entry name" value="Kinase-like_dom_sf"/>
</dbReference>
<evidence type="ECO:0000313" key="3">
    <source>
        <dbReference type="EMBL" id="SMY27513.1"/>
    </source>
</evidence>
<proteinExistence type="predicted"/>
<feature type="domain" description="Aminoglycoside phosphotransferase" evidence="2">
    <location>
        <begin position="75"/>
        <end position="298"/>
    </location>
</feature>
<dbReference type="PANTHER" id="PTHR21310">
    <property type="entry name" value="AMINOGLYCOSIDE PHOSPHOTRANSFERASE-RELATED-RELATED"/>
    <property type="match status" value="1"/>
</dbReference>
<accession>A0A1Y6LSX0</accession>
<gene>
    <name evidence="3" type="ORF">ZT1A5_G8958</name>
</gene>
<feature type="region of interest" description="Disordered" evidence="1">
    <location>
        <begin position="350"/>
        <end position="371"/>
    </location>
</feature>
<name>A0A1Y6LSX0_ZYMTR</name>